<comment type="similarity">
    <text evidence="1">Belongs to the universal ribosomal protein uL4 family.</text>
</comment>
<feature type="compositionally biased region" description="Basic residues" evidence="8">
    <location>
        <begin position="389"/>
        <end position="399"/>
    </location>
</feature>
<sequence length="434" mass="48655">MACACPLISVYSEKGESSGKNVTLPAVFKAPIRPDIVNFVHTNLHKNNRQPYAVSELAGHQTSAESWGTGRAVARIPRVRGGGTHCSGQGAFGNMCGGSRMFAPTKTWRRWHCRVNTTQKRYAICSALAASALPVLVMSKGHRIEEVPELPLVVEDTVEGYKKTKEAVLLLKKLKAWNDIKKVYASQRMRAGKGKMKNRRRIQCRGPCIIYNEDNGIIKTFRNIPGITLLNVSKLNILKLAPGWHVGHFCIWTESAFRKLDELYGTRRKAAFLKSNYNLPMHKMLNTDLRKPLSRILKSPEIQRALRAPCKKIHRRVLKKNPLKNLRIRLKLNPYAKTMRRNTILRQAKNHKIRMDRAAAALEAKSDEKGIPGKKPVVGKKGKEAVCVKKLKKPKKPLVGKKAAVTKKPAAEKKPAKKKPTEKKPTTEEKKAAA</sequence>
<keyword evidence="2" id="KW-0689">Ribosomal protein</keyword>
<keyword evidence="10" id="KW-1185">Reference proteome</keyword>
<accession>A0A2Y9EQ42</accession>
<organism evidence="10 11">
    <name type="scientific">Physeter macrocephalus</name>
    <name type="common">Sperm whale</name>
    <name type="synonym">Physeter catodon</name>
    <dbReference type="NCBI Taxonomy" id="9755"/>
    <lineage>
        <taxon>Eukaryota</taxon>
        <taxon>Metazoa</taxon>
        <taxon>Chordata</taxon>
        <taxon>Craniata</taxon>
        <taxon>Vertebrata</taxon>
        <taxon>Euteleostomi</taxon>
        <taxon>Mammalia</taxon>
        <taxon>Eutheria</taxon>
        <taxon>Laurasiatheria</taxon>
        <taxon>Artiodactyla</taxon>
        <taxon>Whippomorpha</taxon>
        <taxon>Cetacea</taxon>
        <taxon>Odontoceti</taxon>
        <taxon>Physeteridae</taxon>
        <taxon>Physeter</taxon>
    </lineage>
</organism>
<dbReference type="InterPro" id="IPR023574">
    <property type="entry name" value="Ribosomal_uL4_dom_sf"/>
</dbReference>
<evidence type="ECO:0000313" key="11">
    <source>
        <dbReference type="RefSeq" id="XP_007106952.2"/>
    </source>
</evidence>
<comment type="function">
    <text evidence="4">Component of the large ribosomal subunit. The ribosome is a large ribonucleoprotein complex responsible for the synthesis of proteins in the cell.</text>
</comment>
<dbReference type="Proteomes" id="UP000248484">
    <property type="component" value="Chromosome 4"/>
</dbReference>
<evidence type="ECO:0000256" key="5">
    <source>
        <dbReference type="ARBA" id="ARBA00035244"/>
    </source>
</evidence>
<dbReference type="InterPro" id="IPR013000">
    <property type="entry name" value="Ribosomal_uL4_euk/arc_CS"/>
</dbReference>
<feature type="domain" description="Large ribosomal subunit protein uL4 C-terminal" evidence="9">
    <location>
        <begin position="275"/>
        <end position="352"/>
    </location>
</feature>
<dbReference type="GO" id="GO:1990904">
    <property type="term" value="C:ribonucleoprotein complex"/>
    <property type="evidence" value="ECO:0007669"/>
    <property type="project" value="UniProtKB-KW"/>
</dbReference>
<comment type="subunit">
    <text evidence="7">Component of the large ribosomal subunit. May bind IPO9 with low affinity. Interacts with RBM3.</text>
</comment>
<feature type="region of interest" description="Disordered" evidence="8">
    <location>
        <begin position="389"/>
        <end position="434"/>
    </location>
</feature>
<reference evidence="11" key="1">
    <citation type="submission" date="2025-08" db="UniProtKB">
        <authorList>
            <consortium name="RefSeq"/>
        </authorList>
    </citation>
    <scope>IDENTIFICATION</scope>
    <source>
        <tissue evidence="11">Muscle</tissue>
    </source>
</reference>
<dbReference type="SUPFAM" id="SSF52166">
    <property type="entry name" value="Ribosomal protein L4"/>
    <property type="match status" value="1"/>
</dbReference>
<dbReference type="PROSITE" id="PS00939">
    <property type="entry name" value="RIBOSOMAL_L1E"/>
    <property type="match status" value="1"/>
</dbReference>
<proteinExistence type="inferred from homology"/>
<dbReference type="GeneID" id="102976026"/>
<evidence type="ECO:0000256" key="2">
    <source>
        <dbReference type="ARBA" id="ARBA00022980"/>
    </source>
</evidence>
<dbReference type="AlphaFoldDB" id="A0A2Y9EQ42"/>
<dbReference type="FunFam" id="3.40.1370.10:FF:000002">
    <property type="entry name" value="60S ribosomal protein L4"/>
    <property type="match status" value="1"/>
</dbReference>
<dbReference type="Pfam" id="PF00573">
    <property type="entry name" value="Ribosomal_L4"/>
    <property type="match status" value="1"/>
</dbReference>
<dbReference type="GO" id="GO:0005840">
    <property type="term" value="C:ribosome"/>
    <property type="evidence" value="ECO:0007669"/>
    <property type="project" value="UniProtKB-KW"/>
</dbReference>
<dbReference type="InterPro" id="IPR025755">
    <property type="entry name" value="Ribos_uL4_C_dom"/>
</dbReference>
<dbReference type="RefSeq" id="XP_007106952.2">
    <property type="nucleotide sequence ID" value="XM_007106890.4"/>
</dbReference>
<evidence type="ECO:0000256" key="3">
    <source>
        <dbReference type="ARBA" id="ARBA00023274"/>
    </source>
</evidence>
<evidence type="ECO:0000256" key="1">
    <source>
        <dbReference type="ARBA" id="ARBA00010528"/>
    </source>
</evidence>
<dbReference type="PANTHER" id="PTHR19431">
    <property type="entry name" value="60S RIBOSOMAL PROTEIN L4"/>
    <property type="match status" value="1"/>
</dbReference>
<dbReference type="Pfam" id="PF14374">
    <property type="entry name" value="Ribos_L4_asso_C"/>
    <property type="match status" value="1"/>
</dbReference>
<dbReference type="KEGG" id="pcad:102976026"/>
<gene>
    <name evidence="11" type="primary">LOC102976026</name>
</gene>
<feature type="compositionally biased region" description="Basic and acidic residues" evidence="8">
    <location>
        <begin position="422"/>
        <end position="434"/>
    </location>
</feature>
<evidence type="ECO:0000256" key="7">
    <source>
        <dbReference type="ARBA" id="ARBA00046721"/>
    </source>
</evidence>
<evidence type="ECO:0000256" key="8">
    <source>
        <dbReference type="SAM" id="MobiDB-lite"/>
    </source>
</evidence>
<dbReference type="GO" id="GO:0003735">
    <property type="term" value="F:structural constituent of ribosome"/>
    <property type="evidence" value="ECO:0007669"/>
    <property type="project" value="InterPro"/>
</dbReference>
<evidence type="ECO:0000256" key="6">
    <source>
        <dbReference type="ARBA" id="ARBA00035353"/>
    </source>
</evidence>
<protein>
    <recommendedName>
        <fullName evidence="5">Large ribosomal subunit protein uL4</fullName>
    </recommendedName>
    <alternativeName>
        <fullName evidence="6">60S ribosomal protein L4</fullName>
    </alternativeName>
</protein>
<evidence type="ECO:0000313" key="10">
    <source>
        <dbReference type="Proteomes" id="UP000248484"/>
    </source>
</evidence>
<evidence type="ECO:0000259" key="9">
    <source>
        <dbReference type="Pfam" id="PF14374"/>
    </source>
</evidence>
<evidence type="ECO:0000256" key="4">
    <source>
        <dbReference type="ARBA" id="ARBA00034092"/>
    </source>
</evidence>
<dbReference type="InterPro" id="IPR002136">
    <property type="entry name" value="Ribosomal_uL4"/>
</dbReference>
<dbReference type="GO" id="GO:0006412">
    <property type="term" value="P:translation"/>
    <property type="evidence" value="ECO:0007669"/>
    <property type="project" value="InterPro"/>
</dbReference>
<dbReference type="Gene3D" id="3.40.1370.10">
    <property type="match status" value="1"/>
</dbReference>
<keyword evidence="3" id="KW-0687">Ribonucleoprotein</keyword>
<dbReference type="STRING" id="9755.ENSPCTP00005001637"/>
<name>A0A2Y9EQ42_PHYMC</name>
<dbReference type="InterPro" id="IPR045240">
    <property type="entry name" value="Ribosomal_uL4_euk/arch"/>
</dbReference>
<dbReference type="InParanoid" id="A0A2Y9EQ42"/>